<accession>A0A841FRS7</accession>
<sequence>MTPSIAVAALQILIGLAFVSIPWVRARYGPRAQAAAEAELTRQGVRPEILGENKLRFDHGGHETIVPVTVALVMGACAALNIAGASIATPANWIFQTLVLLGNAAILYSNLTAVKGVETAFAKKGGELAAIDVKAFLTAAENAFPKWVFSILQNIRHVIAFGGSIAILIITAVA</sequence>
<dbReference type="Proteomes" id="UP000548476">
    <property type="component" value="Unassembled WGS sequence"/>
</dbReference>
<feature type="transmembrane region" description="Helical" evidence="1">
    <location>
        <begin position="64"/>
        <end position="87"/>
    </location>
</feature>
<feature type="transmembrane region" description="Helical" evidence="1">
    <location>
        <begin position="93"/>
        <end position="114"/>
    </location>
</feature>
<comment type="caution">
    <text evidence="2">The sequence shown here is derived from an EMBL/GenBank/DDBJ whole genome shotgun (WGS) entry which is preliminary data.</text>
</comment>
<keyword evidence="1" id="KW-1133">Transmembrane helix</keyword>
<name>A0A841FRS7_9ACTN</name>
<dbReference type="AlphaFoldDB" id="A0A841FRS7"/>
<organism evidence="2 3">
    <name type="scientific">Phytomonospora endophytica</name>
    <dbReference type="NCBI Taxonomy" id="714109"/>
    <lineage>
        <taxon>Bacteria</taxon>
        <taxon>Bacillati</taxon>
        <taxon>Actinomycetota</taxon>
        <taxon>Actinomycetes</taxon>
        <taxon>Micromonosporales</taxon>
        <taxon>Micromonosporaceae</taxon>
        <taxon>Phytomonospora</taxon>
    </lineage>
</organism>
<reference evidence="2 3" key="1">
    <citation type="submission" date="2020-08" db="EMBL/GenBank/DDBJ databases">
        <title>Genomic Encyclopedia of Type Strains, Phase IV (KMG-IV): sequencing the most valuable type-strain genomes for metagenomic binning, comparative biology and taxonomic classification.</title>
        <authorList>
            <person name="Goeker M."/>
        </authorList>
    </citation>
    <scope>NUCLEOTIDE SEQUENCE [LARGE SCALE GENOMIC DNA]</scope>
    <source>
        <strain evidence="2 3">YIM 65646</strain>
    </source>
</reference>
<keyword evidence="1" id="KW-0812">Transmembrane</keyword>
<gene>
    <name evidence="2" type="ORF">HNR73_006377</name>
</gene>
<protein>
    <submittedName>
        <fullName evidence="2">Uncharacterized protein</fullName>
    </submittedName>
</protein>
<evidence type="ECO:0000313" key="3">
    <source>
        <dbReference type="Proteomes" id="UP000548476"/>
    </source>
</evidence>
<feature type="transmembrane region" description="Helical" evidence="1">
    <location>
        <begin position="6"/>
        <end position="24"/>
    </location>
</feature>
<keyword evidence="1" id="KW-0472">Membrane</keyword>
<evidence type="ECO:0000313" key="2">
    <source>
        <dbReference type="EMBL" id="MBB6038494.1"/>
    </source>
</evidence>
<feature type="transmembrane region" description="Helical" evidence="1">
    <location>
        <begin position="155"/>
        <end position="173"/>
    </location>
</feature>
<dbReference type="RefSeq" id="WP_184791281.1">
    <property type="nucleotide sequence ID" value="NZ_BONT01000012.1"/>
</dbReference>
<dbReference type="EMBL" id="JACHGT010000016">
    <property type="protein sequence ID" value="MBB6038494.1"/>
    <property type="molecule type" value="Genomic_DNA"/>
</dbReference>
<evidence type="ECO:0000256" key="1">
    <source>
        <dbReference type="SAM" id="Phobius"/>
    </source>
</evidence>
<keyword evidence="3" id="KW-1185">Reference proteome</keyword>
<proteinExistence type="predicted"/>